<keyword evidence="4 6" id="KW-0408">Iron</keyword>
<dbReference type="STRING" id="1121409.SAMN02745124_03195"/>
<evidence type="ECO:0000256" key="6">
    <source>
        <dbReference type="HAMAP-Rule" id="MF_02040"/>
    </source>
</evidence>
<comment type="similarity">
    <text evidence="6">Belongs to the Mrp/NBP35 ATP-binding proteins family.</text>
</comment>
<dbReference type="GO" id="GO:0016226">
    <property type="term" value="P:iron-sulfur cluster assembly"/>
    <property type="evidence" value="ECO:0007669"/>
    <property type="project" value="InterPro"/>
</dbReference>
<organism evidence="7 8">
    <name type="scientific">Desulfofustis glycolicus DSM 9705</name>
    <dbReference type="NCBI Taxonomy" id="1121409"/>
    <lineage>
        <taxon>Bacteria</taxon>
        <taxon>Pseudomonadati</taxon>
        <taxon>Thermodesulfobacteriota</taxon>
        <taxon>Desulfobulbia</taxon>
        <taxon>Desulfobulbales</taxon>
        <taxon>Desulfocapsaceae</taxon>
        <taxon>Desulfofustis</taxon>
    </lineage>
</organism>
<comment type="function">
    <text evidence="6">Binds and transfers iron-sulfur (Fe-S) clusters to target apoproteins. Can hydrolyze ATP.</text>
</comment>
<keyword evidence="3 6" id="KW-0067">ATP-binding</keyword>
<keyword evidence="1 6" id="KW-0479">Metal-binding</keyword>
<name>A0A1M5XN29_9BACT</name>
<dbReference type="RefSeq" id="WP_073377570.1">
    <property type="nucleotide sequence ID" value="NZ_FQXS01000021.1"/>
</dbReference>
<evidence type="ECO:0000256" key="3">
    <source>
        <dbReference type="ARBA" id="ARBA00022840"/>
    </source>
</evidence>
<dbReference type="InterPro" id="IPR027417">
    <property type="entry name" value="P-loop_NTPase"/>
</dbReference>
<dbReference type="Pfam" id="PF10609">
    <property type="entry name" value="ParA"/>
    <property type="match status" value="1"/>
</dbReference>
<feature type="binding site" evidence="6">
    <location>
        <begin position="47"/>
        <end position="54"/>
    </location>
    <ligand>
        <name>ATP</name>
        <dbReference type="ChEBI" id="CHEBI:30616"/>
    </ligand>
</feature>
<dbReference type="PANTHER" id="PTHR23264">
    <property type="entry name" value="NUCLEOTIDE-BINDING PROTEIN NBP35 YEAST -RELATED"/>
    <property type="match status" value="1"/>
</dbReference>
<dbReference type="InterPro" id="IPR019591">
    <property type="entry name" value="Mrp/NBP35_ATP-bd"/>
</dbReference>
<gene>
    <name evidence="7" type="ORF">SAMN02745124_03195</name>
</gene>
<dbReference type="AlphaFoldDB" id="A0A1M5XN29"/>
<dbReference type="GO" id="GO:0140663">
    <property type="term" value="F:ATP-dependent FeS chaperone activity"/>
    <property type="evidence" value="ECO:0007669"/>
    <property type="project" value="InterPro"/>
</dbReference>
<dbReference type="EMBL" id="FQXS01000021">
    <property type="protein sequence ID" value="SHI00954.1"/>
    <property type="molecule type" value="Genomic_DNA"/>
</dbReference>
<sequence>MSQSCDSSGSCATKATKESQQAALAQQDNAITRSLGKIKNKILVMSGKGGVGKSTVSVNLALSLAQQGYQVGLMDVDIHGPDVVRMLNLQGTLEAPSAPDALVPPLRYNDNLKVVSLEYMMRDRDEAIIWRGPLKIQAIRQFIADMDWGELDYLIIDAPPGTGDEPLTVAQTIPLVKAIVVTTPQKVALADVRKSINFCRSVNVEIVGVVENMSGFVCPHCNQTVDIFKSGGGEEVAREFDLPFLGRVPMDPKVVAAGDDGVPYLSTTTDSPAVQAFGEIVAAIERRLPPVAAPSPLKMAGAGACACSSGGCGSQKGS</sequence>
<dbReference type="Gene3D" id="3.40.50.300">
    <property type="entry name" value="P-loop containing nucleotide triphosphate hydrolases"/>
    <property type="match status" value="1"/>
</dbReference>
<protein>
    <recommendedName>
        <fullName evidence="6">Iron-sulfur cluster carrier protein</fullName>
    </recommendedName>
</protein>
<accession>A0A1M5XN29</accession>
<dbReference type="InterPro" id="IPR033756">
    <property type="entry name" value="YlxH/NBP35"/>
</dbReference>
<dbReference type="FunFam" id="3.40.50.300:FF:001119">
    <property type="entry name" value="Iron-sulfur cluster carrier protein"/>
    <property type="match status" value="1"/>
</dbReference>
<dbReference type="GO" id="GO:0005829">
    <property type="term" value="C:cytosol"/>
    <property type="evidence" value="ECO:0007669"/>
    <property type="project" value="TreeGrafter"/>
</dbReference>
<evidence type="ECO:0000256" key="1">
    <source>
        <dbReference type="ARBA" id="ARBA00022723"/>
    </source>
</evidence>
<dbReference type="InterPro" id="IPR000808">
    <property type="entry name" value="Mrp-like_CS"/>
</dbReference>
<evidence type="ECO:0000256" key="5">
    <source>
        <dbReference type="ARBA" id="ARBA00023014"/>
    </source>
</evidence>
<evidence type="ECO:0000313" key="7">
    <source>
        <dbReference type="EMBL" id="SHI00954.1"/>
    </source>
</evidence>
<dbReference type="PANTHER" id="PTHR23264:SF19">
    <property type="entry name" value="CYTOSOLIC FE-S CLUSTER ASSEMBLY FACTOR NUBP2"/>
    <property type="match status" value="1"/>
</dbReference>
<dbReference type="GO" id="GO:0051536">
    <property type="term" value="F:iron-sulfur cluster binding"/>
    <property type="evidence" value="ECO:0007669"/>
    <property type="project" value="UniProtKB-UniRule"/>
</dbReference>
<comment type="subunit">
    <text evidence="6">Homodimer.</text>
</comment>
<evidence type="ECO:0000313" key="8">
    <source>
        <dbReference type="Proteomes" id="UP000184139"/>
    </source>
</evidence>
<keyword evidence="6" id="KW-0378">Hydrolase</keyword>
<evidence type="ECO:0000256" key="2">
    <source>
        <dbReference type="ARBA" id="ARBA00022741"/>
    </source>
</evidence>
<dbReference type="CDD" id="cd02037">
    <property type="entry name" value="Mrp_NBP35"/>
    <property type="match status" value="1"/>
</dbReference>
<dbReference type="SUPFAM" id="SSF52540">
    <property type="entry name" value="P-loop containing nucleoside triphosphate hydrolases"/>
    <property type="match status" value="1"/>
</dbReference>
<keyword evidence="2 6" id="KW-0547">Nucleotide-binding</keyword>
<evidence type="ECO:0000256" key="4">
    <source>
        <dbReference type="ARBA" id="ARBA00023004"/>
    </source>
</evidence>
<keyword evidence="8" id="KW-1185">Reference proteome</keyword>
<dbReference type="GO" id="GO:0016887">
    <property type="term" value="F:ATP hydrolysis activity"/>
    <property type="evidence" value="ECO:0007669"/>
    <property type="project" value="UniProtKB-UniRule"/>
</dbReference>
<dbReference type="GO" id="GO:0005524">
    <property type="term" value="F:ATP binding"/>
    <property type="evidence" value="ECO:0007669"/>
    <property type="project" value="UniProtKB-UniRule"/>
</dbReference>
<dbReference type="PROSITE" id="PS01215">
    <property type="entry name" value="MRP"/>
    <property type="match status" value="1"/>
</dbReference>
<keyword evidence="5 6" id="KW-0411">Iron-sulfur</keyword>
<reference evidence="7 8" key="1">
    <citation type="submission" date="2016-11" db="EMBL/GenBank/DDBJ databases">
        <authorList>
            <person name="Jaros S."/>
            <person name="Januszkiewicz K."/>
            <person name="Wedrychowicz H."/>
        </authorList>
    </citation>
    <scope>NUCLEOTIDE SEQUENCE [LARGE SCALE GENOMIC DNA]</scope>
    <source>
        <strain evidence="7 8">DSM 9705</strain>
    </source>
</reference>
<dbReference type="OrthoDB" id="9809679at2"/>
<proteinExistence type="inferred from homology"/>
<dbReference type="Proteomes" id="UP000184139">
    <property type="component" value="Unassembled WGS sequence"/>
</dbReference>
<dbReference type="GO" id="GO:0046872">
    <property type="term" value="F:metal ion binding"/>
    <property type="evidence" value="ECO:0007669"/>
    <property type="project" value="UniProtKB-KW"/>
</dbReference>
<dbReference type="HAMAP" id="MF_02040">
    <property type="entry name" value="Mrp_NBP35"/>
    <property type="match status" value="1"/>
</dbReference>